<name>X0TWK2_9ZZZZ</name>
<comment type="caution">
    <text evidence="1">The sequence shown here is derived from an EMBL/GenBank/DDBJ whole genome shotgun (WGS) entry which is preliminary data.</text>
</comment>
<dbReference type="EMBL" id="BARS01009853">
    <property type="protein sequence ID" value="GAF80490.1"/>
    <property type="molecule type" value="Genomic_DNA"/>
</dbReference>
<evidence type="ECO:0000313" key="1">
    <source>
        <dbReference type="EMBL" id="GAF80490.1"/>
    </source>
</evidence>
<dbReference type="AlphaFoldDB" id="X0TWK2"/>
<accession>X0TWK2</accession>
<reference evidence="1" key="1">
    <citation type="journal article" date="2014" name="Front. Microbiol.">
        <title>High frequency of phylogenetically diverse reductive dehalogenase-homologous genes in deep subseafloor sedimentary metagenomes.</title>
        <authorList>
            <person name="Kawai M."/>
            <person name="Futagami T."/>
            <person name="Toyoda A."/>
            <person name="Takaki Y."/>
            <person name="Nishi S."/>
            <person name="Hori S."/>
            <person name="Arai W."/>
            <person name="Tsubouchi T."/>
            <person name="Morono Y."/>
            <person name="Uchiyama I."/>
            <person name="Ito T."/>
            <person name="Fujiyama A."/>
            <person name="Inagaki F."/>
            <person name="Takami H."/>
        </authorList>
    </citation>
    <scope>NUCLEOTIDE SEQUENCE</scope>
    <source>
        <strain evidence="1">Expedition CK06-06</strain>
    </source>
</reference>
<protein>
    <submittedName>
        <fullName evidence="1">Uncharacterized protein</fullName>
    </submittedName>
</protein>
<sequence>LAARWQTKVIFLVGACVFVKPCSYTLREEAFACVSLK</sequence>
<organism evidence="1">
    <name type="scientific">marine sediment metagenome</name>
    <dbReference type="NCBI Taxonomy" id="412755"/>
    <lineage>
        <taxon>unclassified sequences</taxon>
        <taxon>metagenomes</taxon>
        <taxon>ecological metagenomes</taxon>
    </lineage>
</organism>
<feature type="non-terminal residue" evidence="1">
    <location>
        <position position="1"/>
    </location>
</feature>
<proteinExistence type="predicted"/>
<gene>
    <name evidence="1" type="ORF">S01H1_18427</name>
</gene>